<gene>
    <name evidence="2" type="ORF">GCM10007304_14860</name>
</gene>
<dbReference type="InterPro" id="IPR000835">
    <property type="entry name" value="HTH_MarR-typ"/>
</dbReference>
<organism evidence="2 3">
    <name type="scientific">Rhodococcoides trifolii</name>
    <dbReference type="NCBI Taxonomy" id="908250"/>
    <lineage>
        <taxon>Bacteria</taxon>
        <taxon>Bacillati</taxon>
        <taxon>Actinomycetota</taxon>
        <taxon>Actinomycetes</taxon>
        <taxon>Mycobacteriales</taxon>
        <taxon>Nocardiaceae</taxon>
        <taxon>Rhodococcoides</taxon>
    </lineage>
</organism>
<dbReference type="Proteomes" id="UP000654257">
    <property type="component" value="Unassembled WGS sequence"/>
</dbReference>
<dbReference type="InterPro" id="IPR039422">
    <property type="entry name" value="MarR/SlyA-like"/>
</dbReference>
<dbReference type="InterPro" id="IPR036390">
    <property type="entry name" value="WH_DNA-bd_sf"/>
</dbReference>
<dbReference type="PRINTS" id="PR00598">
    <property type="entry name" value="HTHMARR"/>
</dbReference>
<reference evidence="2" key="1">
    <citation type="journal article" date="2014" name="Int. J. Syst. Evol. Microbiol.">
        <title>Complete genome sequence of Corynebacterium casei LMG S-19264T (=DSM 44701T), isolated from a smear-ripened cheese.</title>
        <authorList>
            <consortium name="US DOE Joint Genome Institute (JGI-PGF)"/>
            <person name="Walter F."/>
            <person name="Albersmeier A."/>
            <person name="Kalinowski J."/>
            <person name="Ruckert C."/>
        </authorList>
    </citation>
    <scope>NUCLEOTIDE SEQUENCE</scope>
    <source>
        <strain evidence="2">CCM 7905</strain>
    </source>
</reference>
<dbReference type="GO" id="GO:0003700">
    <property type="term" value="F:DNA-binding transcription factor activity"/>
    <property type="evidence" value="ECO:0007669"/>
    <property type="project" value="InterPro"/>
</dbReference>
<evidence type="ECO:0000259" key="1">
    <source>
        <dbReference type="PROSITE" id="PS50995"/>
    </source>
</evidence>
<protein>
    <submittedName>
        <fullName evidence="2">Transcriptional regulator</fullName>
    </submittedName>
</protein>
<feature type="domain" description="HTH marR-type" evidence="1">
    <location>
        <begin position="5"/>
        <end position="138"/>
    </location>
</feature>
<dbReference type="InterPro" id="IPR036388">
    <property type="entry name" value="WH-like_DNA-bd_sf"/>
</dbReference>
<comment type="caution">
    <text evidence="2">The sequence shown here is derived from an EMBL/GenBank/DDBJ whole genome shotgun (WGS) entry which is preliminary data.</text>
</comment>
<dbReference type="AlphaFoldDB" id="A0A917CW90"/>
<dbReference type="PROSITE" id="PS50995">
    <property type="entry name" value="HTH_MARR_2"/>
    <property type="match status" value="1"/>
</dbReference>
<dbReference type="GO" id="GO:0006950">
    <property type="term" value="P:response to stress"/>
    <property type="evidence" value="ECO:0007669"/>
    <property type="project" value="TreeGrafter"/>
</dbReference>
<dbReference type="SMART" id="SM00347">
    <property type="entry name" value="HTH_MARR"/>
    <property type="match status" value="1"/>
</dbReference>
<sequence>MHSRDRDLSDSFMTVARDIRRRQMSALEPFGLSPSHSRALRVLARADEPVRLGYLAERLHIVPRSATDVIDALEQSGHVHRRSDPADRRAVLIELTASGRTLVSELAIAQRRTSSDLFDVLDPAERDQLRSLLDRIQERSGAPDHL</sequence>
<reference evidence="2" key="2">
    <citation type="submission" date="2020-09" db="EMBL/GenBank/DDBJ databases">
        <authorList>
            <person name="Sun Q."/>
            <person name="Sedlacek I."/>
        </authorList>
    </citation>
    <scope>NUCLEOTIDE SEQUENCE</scope>
    <source>
        <strain evidence="2">CCM 7905</strain>
    </source>
</reference>
<evidence type="ECO:0000313" key="2">
    <source>
        <dbReference type="EMBL" id="GGG01894.1"/>
    </source>
</evidence>
<dbReference type="Gene3D" id="1.10.10.10">
    <property type="entry name" value="Winged helix-like DNA-binding domain superfamily/Winged helix DNA-binding domain"/>
    <property type="match status" value="1"/>
</dbReference>
<accession>A0A917CW90</accession>
<dbReference type="PANTHER" id="PTHR33164:SF103">
    <property type="entry name" value="REGULATORY PROTEIN MARR"/>
    <property type="match status" value="1"/>
</dbReference>
<dbReference type="PANTHER" id="PTHR33164">
    <property type="entry name" value="TRANSCRIPTIONAL REGULATOR, MARR FAMILY"/>
    <property type="match status" value="1"/>
</dbReference>
<proteinExistence type="predicted"/>
<evidence type="ECO:0000313" key="3">
    <source>
        <dbReference type="Proteomes" id="UP000654257"/>
    </source>
</evidence>
<keyword evidence="3" id="KW-1185">Reference proteome</keyword>
<dbReference type="SUPFAM" id="SSF46785">
    <property type="entry name" value="Winged helix' DNA-binding domain"/>
    <property type="match status" value="1"/>
</dbReference>
<name>A0A917CW90_9NOCA</name>
<dbReference type="EMBL" id="BMCU01000002">
    <property type="protein sequence ID" value="GGG01894.1"/>
    <property type="molecule type" value="Genomic_DNA"/>
</dbReference>
<dbReference type="Pfam" id="PF12802">
    <property type="entry name" value="MarR_2"/>
    <property type="match status" value="1"/>
</dbReference>
<dbReference type="RefSeq" id="WP_188544200.1">
    <property type="nucleotide sequence ID" value="NZ_BMCU01000002.1"/>
</dbReference>